<name>A0A9R1WV31_LACSA</name>
<dbReference type="AlphaFoldDB" id="A0A9R1WV31"/>
<dbReference type="EMBL" id="NBSK02000008">
    <property type="protein sequence ID" value="KAJ0190120.1"/>
    <property type="molecule type" value="Genomic_DNA"/>
</dbReference>
<gene>
    <name evidence="1" type="ORF">LSAT_V11C800440970</name>
</gene>
<evidence type="ECO:0000313" key="1">
    <source>
        <dbReference type="EMBL" id="KAJ0190120.1"/>
    </source>
</evidence>
<keyword evidence="2" id="KW-1185">Reference proteome</keyword>
<organism evidence="1 2">
    <name type="scientific">Lactuca sativa</name>
    <name type="common">Garden lettuce</name>
    <dbReference type="NCBI Taxonomy" id="4236"/>
    <lineage>
        <taxon>Eukaryota</taxon>
        <taxon>Viridiplantae</taxon>
        <taxon>Streptophyta</taxon>
        <taxon>Embryophyta</taxon>
        <taxon>Tracheophyta</taxon>
        <taxon>Spermatophyta</taxon>
        <taxon>Magnoliopsida</taxon>
        <taxon>eudicotyledons</taxon>
        <taxon>Gunneridae</taxon>
        <taxon>Pentapetalae</taxon>
        <taxon>asterids</taxon>
        <taxon>campanulids</taxon>
        <taxon>Asterales</taxon>
        <taxon>Asteraceae</taxon>
        <taxon>Cichorioideae</taxon>
        <taxon>Cichorieae</taxon>
        <taxon>Lactucinae</taxon>
        <taxon>Lactuca</taxon>
    </lineage>
</organism>
<protein>
    <submittedName>
        <fullName evidence="1">Uncharacterized protein</fullName>
    </submittedName>
</protein>
<proteinExistence type="predicted"/>
<reference evidence="1 2" key="1">
    <citation type="journal article" date="2017" name="Nat. Commun.">
        <title>Genome assembly with in vitro proximity ligation data and whole-genome triplication in lettuce.</title>
        <authorList>
            <person name="Reyes-Chin-Wo S."/>
            <person name="Wang Z."/>
            <person name="Yang X."/>
            <person name="Kozik A."/>
            <person name="Arikit S."/>
            <person name="Song C."/>
            <person name="Xia L."/>
            <person name="Froenicke L."/>
            <person name="Lavelle D.O."/>
            <person name="Truco M.J."/>
            <person name="Xia R."/>
            <person name="Zhu S."/>
            <person name="Xu C."/>
            <person name="Xu H."/>
            <person name="Xu X."/>
            <person name="Cox K."/>
            <person name="Korf I."/>
            <person name="Meyers B.C."/>
            <person name="Michelmore R.W."/>
        </authorList>
    </citation>
    <scope>NUCLEOTIDE SEQUENCE [LARGE SCALE GENOMIC DNA]</scope>
    <source>
        <strain evidence="2">cv. Salinas</strain>
        <tissue evidence="1">Seedlings</tissue>
    </source>
</reference>
<sequence length="132" mass="14501">MDHLNHGNYIQNGLNPSFPKALNPMTTDDWVVAPSNKANLKVGVIDHLPTSCFNDSRKRVSIALLQVLSISHLPTSCFGAICSIADSRERRLFTEFDFGLDRSASIGPFATPSSDSHRIELIHAHRSSLSSL</sequence>
<accession>A0A9R1WV31</accession>
<comment type="caution">
    <text evidence="1">The sequence shown here is derived from an EMBL/GenBank/DDBJ whole genome shotgun (WGS) entry which is preliminary data.</text>
</comment>
<evidence type="ECO:0000313" key="2">
    <source>
        <dbReference type="Proteomes" id="UP000235145"/>
    </source>
</evidence>
<dbReference type="Proteomes" id="UP000235145">
    <property type="component" value="Unassembled WGS sequence"/>
</dbReference>